<reference evidence="1 2" key="1">
    <citation type="submission" date="2012-10" db="EMBL/GenBank/DDBJ databases">
        <title>Genome sequence of Vibrio Cholerae HENC-02.</title>
        <authorList>
            <person name="Eppinger M."/>
            <person name="Hasan N.A."/>
            <person name="Sengamalay N."/>
            <person name="Hine E."/>
            <person name="Su Q."/>
            <person name="Daugherty S.C."/>
            <person name="Young S."/>
            <person name="Sadzewicz L."/>
            <person name="Tallon L."/>
            <person name="Cebula T.A."/>
            <person name="Ravel J."/>
            <person name="Colwell R.R."/>
        </authorList>
    </citation>
    <scope>NUCLEOTIDE SEQUENCE [LARGE SCALE GENOMIC DNA]</scope>
    <source>
        <strain evidence="1 2">HENC-02</strain>
    </source>
</reference>
<gene>
    <name evidence="1" type="ORF">VCHENC02_2952</name>
</gene>
<comment type="caution">
    <text evidence="1">The sequence shown here is derived from an EMBL/GenBank/DDBJ whole genome shotgun (WGS) entry which is preliminary data.</text>
</comment>
<organism evidence="1 2">
    <name type="scientific">Vibrio harveyi</name>
    <name type="common">Beneckea harveyi</name>
    <dbReference type="NCBI Taxonomy" id="669"/>
    <lineage>
        <taxon>Bacteria</taxon>
        <taxon>Pseudomonadati</taxon>
        <taxon>Pseudomonadota</taxon>
        <taxon>Gammaproteobacteria</taxon>
        <taxon>Vibrionales</taxon>
        <taxon>Vibrionaceae</taxon>
        <taxon>Vibrio</taxon>
    </lineage>
</organism>
<protein>
    <submittedName>
        <fullName evidence="1">Uncharacterized protein</fullName>
    </submittedName>
</protein>
<dbReference type="AlphaFoldDB" id="A0A454CY98"/>
<name>A0A454CY98_VIBHA</name>
<dbReference type="Proteomes" id="UP000008367">
    <property type="component" value="Unassembled WGS sequence"/>
</dbReference>
<evidence type="ECO:0000313" key="1">
    <source>
        <dbReference type="EMBL" id="EKM31406.1"/>
    </source>
</evidence>
<feature type="non-terminal residue" evidence="1">
    <location>
        <position position="21"/>
    </location>
</feature>
<sequence>MLKRRLQVAALHTASVILLSF</sequence>
<dbReference type="EMBL" id="AJSR01001211">
    <property type="protein sequence ID" value="EKM31406.1"/>
    <property type="molecule type" value="Genomic_DNA"/>
</dbReference>
<evidence type="ECO:0000313" key="2">
    <source>
        <dbReference type="Proteomes" id="UP000008367"/>
    </source>
</evidence>
<proteinExistence type="predicted"/>
<accession>A0A454CY98</accession>